<dbReference type="OrthoDB" id="9809288at2"/>
<organism evidence="7 8">
    <name type="scientific">Desulfosudis oleivorans (strain DSM 6200 / JCM 39069 / Hxd3)</name>
    <name type="common">Desulfococcus oleovorans</name>
    <dbReference type="NCBI Taxonomy" id="96561"/>
    <lineage>
        <taxon>Bacteria</taxon>
        <taxon>Pseudomonadati</taxon>
        <taxon>Thermodesulfobacteriota</taxon>
        <taxon>Desulfobacteria</taxon>
        <taxon>Desulfobacterales</taxon>
        <taxon>Desulfosudaceae</taxon>
        <taxon>Desulfosudis</taxon>
    </lineage>
</organism>
<evidence type="ECO:0000259" key="6">
    <source>
        <dbReference type="Pfam" id="PF00881"/>
    </source>
</evidence>
<protein>
    <submittedName>
        <fullName evidence="7">Nitroreductase</fullName>
    </submittedName>
</protein>
<comment type="similarity">
    <text evidence="2">Belongs to the nitroreductase family.</text>
</comment>
<evidence type="ECO:0000256" key="1">
    <source>
        <dbReference type="ARBA" id="ARBA00001917"/>
    </source>
</evidence>
<dbReference type="CDD" id="cd02151">
    <property type="entry name" value="nitroreductase"/>
    <property type="match status" value="1"/>
</dbReference>
<evidence type="ECO:0000256" key="5">
    <source>
        <dbReference type="ARBA" id="ARBA00023002"/>
    </source>
</evidence>
<proteinExistence type="inferred from homology"/>
<dbReference type="PANTHER" id="PTHR43673:SF2">
    <property type="entry name" value="NITROREDUCTASE"/>
    <property type="match status" value="1"/>
</dbReference>
<keyword evidence="4" id="KW-0288">FMN</keyword>
<dbReference type="STRING" id="96561.Dole_3049"/>
<dbReference type="eggNOG" id="COG0778">
    <property type="taxonomic scope" value="Bacteria"/>
</dbReference>
<dbReference type="EMBL" id="CP000859">
    <property type="protein sequence ID" value="ABW68852.1"/>
    <property type="molecule type" value="Genomic_DNA"/>
</dbReference>
<feature type="domain" description="Nitroreductase" evidence="6">
    <location>
        <begin position="65"/>
        <end position="149"/>
    </location>
</feature>
<name>A8ZZI0_DESOH</name>
<keyword evidence="5" id="KW-0560">Oxidoreductase</keyword>
<dbReference type="Pfam" id="PF00881">
    <property type="entry name" value="Nitroreductase"/>
    <property type="match status" value="2"/>
</dbReference>
<feature type="domain" description="Nitroreductase" evidence="6">
    <location>
        <begin position="5"/>
        <end position="53"/>
    </location>
</feature>
<dbReference type="KEGG" id="dol:Dole_3049"/>
<evidence type="ECO:0000313" key="8">
    <source>
        <dbReference type="Proteomes" id="UP000008561"/>
    </source>
</evidence>
<evidence type="ECO:0000256" key="3">
    <source>
        <dbReference type="ARBA" id="ARBA00022630"/>
    </source>
</evidence>
<evidence type="ECO:0000313" key="7">
    <source>
        <dbReference type="EMBL" id="ABW68852.1"/>
    </source>
</evidence>
<dbReference type="PANTHER" id="PTHR43673">
    <property type="entry name" value="NAD(P)H NITROREDUCTASE YDGI-RELATED"/>
    <property type="match status" value="1"/>
</dbReference>
<dbReference type="GO" id="GO:0016491">
    <property type="term" value="F:oxidoreductase activity"/>
    <property type="evidence" value="ECO:0007669"/>
    <property type="project" value="UniProtKB-KW"/>
</dbReference>
<keyword evidence="8" id="KW-1185">Reference proteome</keyword>
<sequence length="170" mass="18718">MIDLLRTRRSIRAYTDRPIEPEKIEILKEALLRSPSSREIRPWRFYFVQSPGTLEALSRCKPHGASFLKTAHLGIVVCGEPDQSDVWVEDCSIAALVAHLTAHGLGLGSCWCQVRKRDHDDDTTAEGYVRSVLGLPDNLTVEAIVAVGYPAEEKPGVPANSLPVGKITMV</sequence>
<dbReference type="InterPro" id="IPR029479">
    <property type="entry name" value="Nitroreductase"/>
</dbReference>
<reference evidence="7 8" key="1">
    <citation type="submission" date="2007-10" db="EMBL/GenBank/DDBJ databases">
        <title>Complete sequence of Desulfococcus oleovorans Hxd3.</title>
        <authorList>
            <consortium name="US DOE Joint Genome Institute"/>
            <person name="Copeland A."/>
            <person name="Lucas S."/>
            <person name="Lapidus A."/>
            <person name="Barry K."/>
            <person name="Glavina del Rio T."/>
            <person name="Dalin E."/>
            <person name="Tice H."/>
            <person name="Pitluck S."/>
            <person name="Kiss H."/>
            <person name="Brettin T."/>
            <person name="Bruce D."/>
            <person name="Detter J.C."/>
            <person name="Han C."/>
            <person name="Schmutz J."/>
            <person name="Larimer F."/>
            <person name="Land M."/>
            <person name="Hauser L."/>
            <person name="Kyrpides N."/>
            <person name="Kim E."/>
            <person name="Wawrik B."/>
            <person name="Richardson P."/>
        </authorList>
    </citation>
    <scope>NUCLEOTIDE SEQUENCE [LARGE SCALE GENOMIC DNA]</scope>
    <source>
        <strain evidence="8">DSM 6200 / JCM 39069 / Hxd3</strain>
    </source>
</reference>
<keyword evidence="3" id="KW-0285">Flavoprotein</keyword>
<dbReference type="SUPFAM" id="SSF55469">
    <property type="entry name" value="FMN-dependent nitroreductase-like"/>
    <property type="match status" value="1"/>
</dbReference>
<dbReference type="Gene3D" id="3.40.109.10">
    <property type="entry name" value="NADH Oxidase"/>
    <property type="match status" value="1"/>
</dbReference>
<gene>
    <name evidence="7" type="ordered locus">Dole_3049</name>
</gene>
<accession>A8ZZI0</accession>
<dbReference type="Proteomes" id="UP000008561">
    <property type="component" value="Chromosome"/>
</dbReference>
<comment type="cofactor">
    <cofactor evidence="1">
        <name>FMN</name>
        <dbReference type="ChEBI" id="CHEBI:58210"/>
    </cofactor>
</comment>
<evidence type="ECO:0000256" key="2">
    <source>
        <dbReference type="ARBA" id="ARBA00007118"/>
    </source>
</evidence>
<dbReference type="HOGENOM" id="CLU_070764_7_3_7"/>
<evidence type="ECO:0000256" key="4">
    <source>
        <dbReference type="ARBA" id="ARBA00022643"/>
    </source>
</evidence>
<dbReference type="InterPro" id="IPR000415">
    <property type="entry name" value="Nitroreductase-like"/>
</dbReference>
<dbReference type="RefSeq" id="WP_012176463.1">
    <property type="nucleotide sequence ID" value="NC_009943.1"/>
</dbReference>
<dbReference type="AlphaFoldDB" id="A8ZZI0"/>